<dbReference type="GO" id="GO:0006062">
    <property type="term" value="P:sorbitol catabolic process"/>
    <property type="evidence" value="ECO:0007669"/>
    <property type="project" value="TreeGrafter"/>
</dbReference>
<proteinExistence type="inferred from homology"/>
<keyword evidence="13" id="KW-1185">Reference proteome</keyword>
<dbReference type="InterPro" id="IPR011032">
    <property type="entry name" value="GroES-like_sf"/>
</dbReference>
<dbReference type="Pfam" id="PF00107">
    <property type="entry name" value="ADH_zinc_N"/>
    <property type="match status" value="1"/>
</dbReference>
<keyword evidence="6" id="KW-0520">NAD</keyword>
<dbReference type="Pfam" id="PF08240">
    <property type="entry name" value="ADH_N"/>
    <property type="match status" value="1"/>
</dbReference>
<dbReference type="EMBL" id="QCYY01002670">
    <property type="protein sequence ID" value="ROT68412.1"/>
    <property type="molecule type" value="Genomic_DNA"/>
</dbReference>
<sequence>MNSYVVIRGVGELRLEKGPVQDIEAHEVLVRMSWVGICGSDVSLAFKGKLADYELEPPLGVGHEASGVVAKCGSGVKNLKAGDRVALEPGDPCGSCQFCRGGHYNTCETSCFHSSPVPNPGCLSRYYKHRADLCHKLPDTVSLEEGALIEPFAVAIHACRRSGVSMGTSVLICGAGPLGLLGLVAAKAMGASNILVTDIKPKRLEAAKRMGAHRTLLADGSEPRAFAQRVRQTMGCMPEVSLECSGVESALASTIYATRMCGVVMVMGLPAKDVTLPSSTLPSARSTSGACSDTST</sequence>
<evidence type="ECO:0000259" key="11">
    <source>
        <dbReference type="SMART" id="SM00829"/>
    </source>
</evidence>
<dbReference type="SUPFAM" id="SSF50129">
    <property type="entry name" value="GroES-like"/>
    <property type="match status" value="1"/>
</dbReference>
<dbReference type="FunFam" id="3.40.50.720:FF:000068">
    <property type="entry name" value="Sorbitol dehydrogenase"/>
    <property type="match status" value="1"/>
</dbReference>
<dbReference type="STRING" id="6689.A0A3R7SNF7"/>
<evidence type="ECO:0000256" key="7">
    <source>
        <dbReference type="ARBA" id="ARBA00026132"/>
    </source>
</evidence>
<dbReference type="SMART" id="SM00829">
    <property type="entry name" value="PKS_ER"/>
    <property type="match status" value="1"/>
</dbReference>
<dbReference type="InterPro" id="IPR013149">
    <property type="entry name" value="ADH-like_C"/>
</dbReference>
<dbReference type="OrthoDB" id="1879366at2759"/>
<keyword evidence="3 9" id="KW-0479">Metal-binding</keyword>
<keyword evidence="5" id="KW-0560">Oxidoreductase</keyword>
<dbReference type="AlphaFoldDB" id="A0A3R7SNF7"/>
<dbReference type="PANTHER" id="PTHR43161">
    <property type="entry name" value="SORBITOL DEHYDROGENASE"/>
    <property type="match status" value="1"/>
</dbReference>
<evidence type="ECO:0000256" key="2">
    <source>
        <dbReference type="ARBA" id="ARBA00008072"/>
    </source>
</evidence>
<evidence type="ECO:0000256" key="8">
    <source>
        <dbReference type="ARBA" id="ARBA00032485"/>
    </source>
</evidence>
<accession>A0A3R7SNF7</accession>
<evidence type="ECO:0000256" key="1">
    <source>
        <dbReference type="ARBA" id="ARBA00001947"/>
    </source>
</evidence>
<dbReference type="InterPro" id="IPR036291">
    <property type="entry name" value="NAD(P)-bd_dom_sf"/>
</dbReference>
<feature type="non-terminal residue" evidence="12">
    <location>
        <position position="296"/>
    </location>
</feature>
<dbReference type="PANTHER" id="PTHR43161:SF9">
    <property type="entry name" value="SORBITOL DEHYDROGENASE"/>
    <property type="match status" value="1"/>
</dbReference>
<reference evidence="12 13" key="2">
    <citation type="submission" date="2019-01" db="EMBL/GenBank/DDBJ databases">
        <title>The decoding of complex shrimp genome reveals the adaptation for benthos swimmer, frequently molting mechanism and breeding impact on genome.</title>
        <authorList>
            <person name="Sun Y."/>
            <person name="Gao Y."/>
            <person name="Yu Y."/>
        </authorList>
    </citation>
    <scope>NUCLEOTIDE SEQUENCE [LARGE SCALE GENOMIC DNA]</scope>
    <source>
        <tissue evidence="12">Muscle</tissue>
    </source>
</reference>
<dbReference type="GO" id="GO:0008270">
    <property type="term" value="F:zinc ion binding"/>
    <property type="evidence" value="ECO:0007669"/>
    <property type="project" value="InterPro"/>
</dbReference>
<organism evidence="12 13">
    <name type="scientific">Penaeus vannamei</name>
    <name type="common">Whiteleg shrimp</name>
    <name type="synonym">Litopenaeus vannamei</name>
    <dbReference type="NCBI Taxonomy" id="6689"/>
    <lineage>
        <taxon>Eukaryota</taxon>
        <taxon>Metazoa</taxon>
        <taxon>Ecdysozoa</taxon>
        <taxon>Arthropoda</taxon>
        <taxon>Crustacea</taxon>
        <taxon>Multicrustacea</taxon>
        <taxon>Malacostraca</taxon>
        <taxon>Eumalacostraca</taxon>
        <taxon>Eucarida</taxon>
        <taxon>Decapoda</taxon>
        <taxon>Dendrobranchiata</taxon>
        <taxon>Penaeoidea</taxon>
        <taxon>Penaeidae</taxon>
        <taxon>Penaeus</taxon>
    </lineage>
</organism>
<evidence type="ECO:0000313" key="13">
    <source>
        <dbReference type="Proteomes" id="UP000283509"/>
    </source>
</evidence>
<name>A0A3R7SNF7_PENVA</name>
<dbReference type="Proteomes" id="UP000283509">
    <property type="component" value="Unassembled WGS sequence"/>
</dbReference>
<dbReference type="InterPro" id="IPR002328">
    <property type="entry name" value="ADH_Zn_CS"/>
</dbReference>
<evidence type="ECO:0000256" key="3">
    <source>
        <dbReference type="ARBA" id="ARBA00022723"/>
    </source>
</evidence>
<dbReference type="InterPro" id="IPR013154">
    <property type="entry name" value="ADH-like_N"/>
</dbReference>
<evidence type="ECO:0000256" key="6">
    <source>
        <dbReference type="ARBA" id="ARBA00023027"/>
    </source>
</evidence>
<dbReference type="InterPro" id="IPR020843">
    <property type="entry name" value="ER"/>
</dbReference>
<protein>
    <recommendedName>
        <fullName evidence="7">Sorbitol dehydrogenase</fullName>
    </recommendedName>
    <alternativeName>
        <fullName evidence="8">Polyol dehydrogenase</fullName>
    </alternativeName>
</protein>
<dbReference type="PROSITE" id="PS00059">
    <property type="entry name" value="ADH_ZINC"/>
    <property type="match status" value="1"/>
</dbReference>
<comment type="caution">
    <text evidence="12">The sequence shown here is derived from an EMBL/GenBank/DDBJ whole genome shotgun (WGS) entry which is preliminary data.</text>
</comment>
<keyword evidence="4 9" id="KW-0862">Zinc</keyword>
<gene>
    <name evidence="12" type="ORF">C7M84_013436</name>
</gene>
<comment type="similarity">
    <text evidence="2 9">Belongs to the zinc-containing alcohol dehydrogenase family.</text>
</comment>
<comment type="cofactor">
    <cofactor evidence="1 9">
        <name>Zn(2+)</name>
        <dbReference type="ChEBI" id="CHEBI:29105"/>
    </cofactor>
</comment>
<evidence type="ECO:0000256" key="4">
    <source>
        <dbReference type="ARBA" id="ARBA00022833"/>
    </source>
</evidence>
<evidence type="ECO:0000256" key="10">
    <source>
        <dbReference type="SAM" id="MobiDB-lite"/>
    </source>
</evidence>
<dbReference type="Gene3D" id="3.40.50.720">
    <property type="entry name" value="NAD(P)-binding Rossmann-like Domain"/>
    <property type="match status" value="1"/>
</dbReference>
<feature type="domain" description="Enoyl reductase (ER)" evidence="11">
    <location>
        <begin position="9"/>
        <end position="290"/>
    </location>
</feature>
<dbReference type="Gene3D" id="3.90.180.10">
    <property type="entry name" value="Medium-chain alcohol dehydrogenases, catalytic domain"/>
    <property type="match status" value="1"/>
</dbReference>
<evidence type="ECO:0000256" key="5">
    <source>
        <dbReference type="ARBA" id="ARBA00023002"/>
    </source>
</evidence>
<dbReference type="SUPFAM" id="SSF51735">
    <property type="entry name" value="NAD(P)-binding Rossmann-fold domains"/>
    <property type="match status" value="1"/>
</dbReference>
<feature type="region of interest" description="Disordered" evidence="10">
    <location>
        <begin position="277"/>
        <end position="296"/>
    </location>
</feature>
<dbReference type="GO" id="GO:0003939">
    <property type="term" value="F:L-iditol 2-dehydrogenase (NAD+) activity"/>
    <property type="evidence" value="ECO:0007669"/>
    <property type="project" value="TreeGrafter"/>
</dbReference>
<reference evidence="12 13" key="1">
    <citation type="submission" date="2018-04" db="EMBL/GenBank/DDBJ databases">
        <authorList>
            <person name="Zhang X."/>
            <person name="Yuan J."/>
            <person name="Li F."/>
            <person name="Xiang J."/>
        </authorList>
    </citation>
    <scope>NUCLEOTIDE SEQUENCE [LARGE SCALE GENOMIC DNA]</scope>
    <source>
        <tissue evidence="12">Muscle</tissue>
    </source>
</reference>
<evidence type="ECO:0000313" key="12">
    <source>
        <dbReference type="EMBL" id="ROT68412.1"/>
    </source>
</evidence>
<evidence type="ECO:0000256" key="9">
    <source>
        <dbReference type="RuleBase" id="RU361277"/>
    </source>
</evidence>